<feature type="compositionally biased region" description="Basic and acidic residues" evidence="1">
    <location>
        <begin position="48"/>
        <end position="61"/>
    </location>
</feature>
<dbReference type="Proteomes" id="UP000295075">
    <property type="component" value="Unassembled WGS sequence"/>
</dbReference>
<protein>
    <recommendedName>
        <fullName evidence="4">Scaffolding protein</fullName>
    </recommendedName>
</protein>
<dbReference type="AlphaFoldDB" id="A0A4R4PJC5"/>
<proteinExistence type="predicted"/>
<gene>
    <name evidence="2" type="ORF">E1261_31720</name>
</gene>
<dbReference type="RefSeq" id="WP_132413083.1">
    <property type="nucleotide sequence ID" value="NZ_SMKA01000198.1"/>
</dbReference>
<evidence type="ECO:0008006" key="4">
    <source>
        <dbReference type="Google" id="ProtNLM"/>
    </source>
</evidence>
<feature type="compositionally biased region" description="Basic and acidic residues" evidence="1">
    <location>
        <begin position="192"/>
        <end position="201"/>
    </location>
</feature>
<name>A0A4R4PJC5_9ACTN</name>
<keyword evidence="3" id="KW-1185">Reference proteome</keyword>
<evidence type="ECO:0000256" key="1">
    <source>
        <dbReference type="SAM" id="MobiDB-lite"/>
    </source>
</evidence>
<comment type="caution">
    <text evidence="2">The sequence shown here is derived from an EMBL/GenBank/DDBJ whole genome shotgun (WGS) entry which is preliminary data.</text>
</comment>
<dbReference type="EMBL" id="SMKA01000198">
    <property type="protein sequence ID" value="TDC22160.1"/>
    <property type="molecule type" value="Genomic_DNA"/>
</dbReference>
<organism evidence="2 3">
    <name type="scientific">Kribbella albertanoniae</name>
    <dbReference type="NCBI Taxonomy" id="1266829"/>
    <lineage>
        <taxon>Bacteria</taxon>
        <taxon>Bacillati</taxon>
        <taxon>Actinomycetota</taxon>
        <taxon>Actinomycetes</taxon>
        <taxon>Propionibacteriales</taxon>
        <taxon>Kribbellaceae</taxon>
        <taxon>Kribbella</taxon>
    </lineage>
</organism>
<sequence length="201" mass="21602">MSEAPANGPAEGQQQGQQEGQQPAEGQQTEATTPPPEDDLAKAKRQARHWESEAKKRDKALADATTRLSALEEQHKSAEDKALDQARKEGTDKANTEWSAKYRTLAVRSAAVSMLSGVVTAPDLALPHLDLSAIDVADDGTVDADALKAQVEAVLEKYPVLAVDADGNQPPHPHADLGPRKTPPAQKSVSDQLREALRPRR</sequence>
<evidence type="ECO:0000313" key="2">
    <source>
        <dbReference type="EMBL" id="TDC22160.1"/>
    </source>
</evidence>
<feature type="compositionally biased region" description="Basic and acidic residues" evidence="1">
    <location>
        <begin position="70"/>
        <end position="94"/>
    </location>
</feature>
<reference evidence="2 3" key="1">
    <citation type="submission" date="2019-03" db="EMBL/GenBank/DDBJ databases">
        <title>Draft genome sequences of novel Actinobacteria.</title>
        <authorList>
            <person name="Sahin N."/>
            <person name="Ay H."/>
            <person name="Saygin H."/>
        </authorList>
    </citation>
    <scope>NUCLEOTIDE SEQUENCE [LARGE SCALE GENOMIC DNA]</scope>
    <source>
        <strain evidence="2 3">JCM 30547</strain>
    </source>
</reference>
<feature type="region of interest" description="Disordered" evidence="1">
    <location>
        <begin position="162"/>
        <end position="201"/>
    </location>
</feature>
<feature type="compositionally biased region" description="Low complexity" evidence="1">
    <location>
        <begin position="1"/>
        <end position="32"/>
    </location>
</feature>
<evidence type="ECO:0000313" key="3">
    <source>
        <dbReference type="Proteomes" id="UP000295075"/>
    </source>
</evidence>
<feature type="region of interest" description="Disordered" evidence="1">
    <location>
        <begin position="1"/>
        <end position="94"/>
    </location>
</feature>
<accession>A0A4R4PJC5</accession>